<gene>
    <name evidence="1" type="ORF">SAMN04488094_10470</name>
</gene>
<keyword evidence="2" id="KW-1185">Reference proteome</keyword>
<dbReference type="Gene3D" id="3.20.20.140">
    <property type="entry name" value="Metal-dependent hydrolases"/>
    <property type="match status" value="1"/>
</dbReference>
<dbReference type="STRING" id="441112.SAMN04488094_10470"/>
<dbReference type="EMBL" id="FOLG01000004">
    <property type="protein sequence ID" value="SFC35031.1"/>
    <property type="molecule type" value="Genomic_DNA"/>
</dbReference>
<dbReference type="CDD" id="cd01301">
    <property type="entry name" value="rDP_like"/>
    <property type="match status" value="1"/>
</dbReference>
<dbReference type="InterPro" id="IPR032466">
    <property type="entry name" value="Metal_Hydrolase"/>
</dbReference>
<reference evidence="1 2" key="1">
    <citation type="submission" date="2016-10" db="EMBL/GenBank/DDBJ databases">
        <authorList>
            <person name="de Groot N.N."/>
        </authorList>
    </citation>
    <scope>NUCLEOTIDE SEQUENCE [LARGE SCALE GENOMIC DNA]</scope>
    <source>
        <strain evidence="1 2">DSM 19548</strain>
    </source>
</reference>
<dbReference type="Proteomes" id="UP000198728">
    <property type="component" value="Unassembled WGS sequence"/>
</dbReference>
<dbReference type="OrthoDB" id="9804920at2"/>
<name>A0A1I1IGF7_9RHOB</name>
<dbReference type="PANTHER" id="PTHR10443">
    <property type="entry name" value="MICROSOMAL DIPEPTIDASE"/>
    <property type="match status" value="1"/>
</dbReference>
<evidence type="ECO:0000313" key="1">
    <source>
        <dbReference type="EMBL" id="SFC35031.1"/>
    </source>
</evidence>
<dbReference type="InterPro" id="IPR008257">
    <property type="entry name" value="Pept_M19"/>
</dbReference>
<sequence>MTDTIPVFDGHNDFLLRLYRAPQNRGRLWLEGGPGGHIDLPRMQAGGMAGGLFAIFLPSPAYPGGPDTLTRMPEPPFTIPLPPPLEAGDVAGAVMAMLGHWAWMERAAGGAFAICRTVEELRAAMDRETVAGVLHLEGAEAIGPDLDTLHVLHAAGLRSLGPVWSRPNAFGHGVPFAFPAGPDVGPGLTEAGKDLVRECNALKILVDLSHLNAAGVEDVAAISDAPLVATHSNAHALCPSPRNLTDRQLDMIAERGGLVGLNFGVFFLREDGRDDPQCGWEPVLRHLDYLIEKLGEDHVGFGSDFDGCVVPDVLGDAAGLQGLIGELRSHGFDEPLLRKLACENWLGVLKRTWGA</sequence>
<dbReference type="GO" id="GO:0006508">
    <property type="term" value="P:proteolysis"/>
    <property type="evidence" value="ECO:0007669"/>
    <property type="project" value="InterPro"/>
</dbReference>
<protein>
    <submittedName>
        <fullName evidence="1">Dipeptidase AC. Metallo peptidase. MEROPS family M19</fullName>
    </submittedName>
</protein>
<dbReference type="PANTHER" id="PTHR10443:SF12">
    <property type="entry name" value="DIPEPTIDASE"/>
    <property type="match status" value="1"/>
</dbReference>
<dbReference type="RefSeq" id="WP_093360400.1">
    <property type="nucleotide sequence ID" value="NZ_FOLG01000004.1"/>
</dbReference>
<proteinExistence type="predicted"/>
<dbReference type="SUPFAM" id="SSF51556">
    <property type="entry name" value="Metallo-dependent hydrolases"/>
    <property type="match status" value="1"/>
</dbReference>
<dbReference type="GO" id="GO:0070573">
    <property type="term" value="F:metallodipeptidase activity"/>
    <property type="evidence" value="ECO:0007669"/>
    <property type="project" value="InterPro"/>
</dbReference>
<evidence type="ECO:0000313" key="2">
    <source>
        <dbReference type="Proteomes" id="UP000198728"/>
    </source>
</evidence>
<dbReference type="AlphaFoldDB" id="A0A1I1IGF7"/>
<accession>A0A1I1IGF7</accession>
<organism evidence="1 2">
    <name type="scientific">Tropicimonas isoalkanivorans</name>
    <dbReference type="NCBI Taxonomy" id="441112"/>
    <lineage>
        <taxon>Bacteria</taxon>
        <taxon>Pseudomonadati</taxon>
        <taxon>Pseudomonadota</taxon>
        <taxon>Alphaproteobacteria</taxon>
        <taxon>Rhodobacterales</taxon>
        <taxon>Roseobacteraceae</taxon>
        <taxon>Tropicimonas</taxon>
    </lineage>
</organism>
<dbReference type="PROSITE" id="PS51365">
    <property type="entry name" value="RENAL_DIPEPTIDASE_2"/>
    <property type="match status" value="1"/>
</dbReference>
<dbReference type="Pfam" id="PF01244">
    <property type="entry name" value="Peptidase_M19"/>
    <property type="match status" value="1"/>
</dbReference>